<accession>A0ACC5RE41</accession>
<gene>
    <name evidence="1" type="primary">nikC</name>
    <name evidence="1" type="ORF">JHL16_31125</name>
</gene>
<protein>
    <submittedName>
        <fullName evidence="1">Nickel ABC transporter permease subunit NikC</fullName>
    </submittedName>
</protein>
<name>A0ACC5RE41_9HYPH</name>
<dbReference type="Proteomes" id="UP000616151">
    <property type="component" value="Unassembled WGS sequence"/>
</dbReference>
<keyword evidence="2" id="KW-1185">Reference proteome</keyword>
<reference evidence="1" key="1">
    <citation type="submission" date="2021-01" db="EMBL/GenBank/DDBJ databases">
        <authorList>
            <person name="Sun Q."/>
        </authorList>
    </citation>
    <scope>NUCLEOTIDE SEQUENCE</scope>
    <source>
        <strain evidence="1">YIM B02566</strain>
    </source>
</reference>
<proteinExistence type="predicted"/>
<organism evidence="1 2">
    <name type="scientific">Taklimakanibacter albus</name>
    <dbReference type="NCBI Taxonomy" id="2800327"/>
    <lineage>
        <taxon>Bacteria</taxon>
        <taxon>Pseudomonadati</taxon>
        <taxon>Pseudomonadota</taxon>
        <taxon>Alphaproteobacteria</taxon>
        <taxon>Hyphomicrobiales</taxon>
        <taxon>Aestuariivirgaceae</taxon>
        <taxon>Taklimakanibacter</taxon>
    </lineage>
</organism>
<sequence length="288" mass="31394">MSMENTLLAPVLAAPRRRGVWQVRIAVAIVALLALFIVAAPFIAPHDPDLVDLAAKLQGPSAAHWLGTDHLGRDMLTRLIYATRISLGSVAIILLLVLALGIIVGGASGFIGGRFDRIVMRFCDVFLTFPTFVLAMFMIGVLGIGMVNVIAAVVLSHWAWYARIVRGLVLSMRERDYIAAAEIAGAGRVRIFTEHIMPGVLAQLLVLATLDIGHMMMHVAGLSFLGLGVAAPTPEWGVMINDARQFVWTQPLLVLWPGMMILISVMAFNRLGDALRDRLDPAFRIEHC</sequence>
<dbReference type="EMBL" id="JAENHL010000008">
    <property type="protein sequence ID" value="MBK1870859.1"/>
    <property type="molecule type" value="Genomic_DNA"/>
</dbReference>
<comment type="caution">
    <text evidence="1">The sequence shown here is derived from an EMBL/GenBank/DDBJ whole genome shotgun (WGS) entry which is preliminary data.</text>
</comment>
<evidence type="ECO:0000313" key="1">
    <source>
        <dbReference type="EMBL" id="MBK1870859.1"/>
    </source>
</evidence>
<evidence type="ECO:0000313" key="2">
    <source>
        <dbReference type="Proteomes" id="UP000616151"/>
    </source>
</evidence>